<organism evidence="1 2">
    <name type="scientific">Vitrella brassicaformis (strain CCMP3155)</name>
    <dbReference type="NCBI Taxonomy" id="1169540"/>
    <lineage>
        <taxon>Eukaryota</taxon>
        <taxon>Sar</taxon>
        <taxon>Alveolata</taxon>
        <taxon>Colpodellida</taxon>
        <taxon>Vitrellaceae</taxon>
        <taxon>Vitrella</taxon>
    </lineage>
</organism>
<dbReference type="VEuPathDB" id="CryptoDB:Vbra_20582"/>
<keyword evidence="2" id="KW-1185">Reference proteome</keyword>
<protein>
    <submittedName>
        <fullName evidence="1">Uncharacterized protein</fullName>
    </submittedName>
</protein>
<reference evidence="1 2" key="1">
    <citation type="submission" date="2014-11" db="EMBL/GenBank/DDBJ databases">
        <authorList>
            <person name="Zhu J."/>
            <person name="Qi W."/>
            <person name="Song R."/>
        </authorList>
    </citation>
    <scope>NUCLEOTIDE SEQUENCE [LARGE SCALE GENOMIC DNA]</scope>
</reference>
<name>A0A0G4ENR6_VITBC</name>
<dbReference type="Proteomes" id="UP000041254">
    <property type="component" value="Unassembled WGS sequence"/>
</dbReference>
<sequence>MCGSVPAELWRSVVLPCLPVCELVAARATDRSHAAVITAELLLQRIDALLSRHGLTGLIDIDRTTPSLNQPGGLIGMILGLLRTCTAQLAGRRLTRFGYLVRCLYVLEQGGSEWRVMGMVVRLAAIYWLTPNGLPLTMWVAHLHSKSAFDSVPLAMAIYRLIGHQLTYRGQRLALRRAANGEYRIGDWSFRVVPLGELPADHPYRSTYKESDPVVRDDSWLLRSSTAFLTWMVLTWWPGHEGVDYKVVSWGFIGRDDPRYQRLLTAGDIPEELGITADNRTDDGDLSRADPIDCRYVIVSGFRPTDTVAAFVRVGCGGVGLLTTEPAAAGASASLDEIFPVSMPRWRSVLKRFDLQSDVIDRGHVMV</sequence>
<dbReference type="InParanoid" id="A0A0G4ENR6"/>
<gene>
    <name evidence="1" type="ORF">Vbra_20582</name>
</gene>
<evidence type="ECO:0000313" key="2">
    <source>
        <dbReference type="Proteomes" id="UP000041254"/>
    </source>
</evidence>
<dbReference type="EMBL" id="CDMY01000274">
    <property type="protein sequence ID" value="CEL98607.1"/>
    <property type="molecule type" value="Genomic_DNA"/>
</dbReference>
<dbReference type="AlphaFoldDB" id="A0A0G4ENR6"/>
<evidence type="ECO:0000313" key="1">
    <source>
        <dbReference type="EMBL" id="CEL98607.1"/>
    </source>
</evidence>
<proteinExistence type="predicted"/>
<accession>A0A0G4ENR6</accession>
<dbReference type="PhylomeDB" id="A0A0G4ENR6"/>